<keyword evidence="1" id="KW-0812">Transmembrane</keyword>
<reference evidence="2 3" key="1">
    <citation type="submission" date="2019-01" db="EMBL/GenBank/DDBJ databases">
        <title>Pseudolysobacter antarctica gen. nov., sp. nov., isolated from Fildes Peninsula, Antarctica.</title>
        <authorList>
            <person name="Wei Z."/>
            <person name="Peng F."/>
        </authorList>
    </citation>
    <scope>NUCLEOTIDE SEQUENCE [LARGE SCALE GENOMIC DNA]</scope>
    <source>
        <strain evidence="2 3">AQ6-296</strain>
    </source>
</reference>
<accession>A0A411HM55</accession>
<dbReference type="Proteomes" id="UP000291562">
    <property type="component" value="Chromosome"/>
</dbReference>
<evidence type="ECO:0000313" key="3">
    <source>
        <dbReference type="Proteomes" id="UP000291562"/>
    </source>
</evidence>
<evidence type="ECO:0000313" key="2">
    <source>
        <dbReference type="EMBL" id="QBB71605.1"/>
    </source>
</evidence>
<feature type="transmembrane region" description="Helical" evidence="1">
    <location>
        <begin position="58"/>
        <end position="79"/>
    </location>
</feature>
<dbReference type="KEGG" id="xbc:ELE36_15260"/>
<proteinExistence type="predicted"/>
<dbReference type="Pfam" id="PF09842">
    <property type="entry name" value="DUF2069"/>
    <property type="match status" value="1"/>
</dbReference>
<protein>
    <submittedName>
        <fullName evidence="2">DUF2069 domain-containing protein</fullName>
    </submittedName>
</protein>
<evidence type="ECO:0000256" key="1">
    <source>
        <dbReference type="SAM" id="Phobius"/>
    </source>
</evidence>
<dbReference type="InterPro" id="IPR018643">
    <property type="entry name" value="DUF2069_membrane"/>
</dbReference>
<organism evidence="2 3">
    <name type="scientific">Pseudolysobacter antarcticus</name>
    <dbReference type="NCBI Taxonomy" id="2511995"/>
    <lineage>
        <taxon>Bacteria</taxon>
        <taxon>Pseudomonadati</taxon>
        <taxon>Pseudomonadota</taxon>
        <taxon>Gammaproteobacteria</taxon>
        <taxon>Lysobacterales</taxon>
        <taxon>Rhodanobacteraceae</taxon>
        <taxon>Pseudolysobacter</taxon>
    </lineage>
</organism>
<feature type="transmembrane region" description="Helical" evidence="1">
    <location>
        <begin position="85"/>
        <end position="103"/>
    </location>
</feature>
<keyword evidence="1" id="KW-0472">Membrane</keyword>
<sequence>MSAQRVGGLALLGLIVLQIVWHAWLFPPERAPLVLVLGIALLPLLPAVLAYPRNPRRGLLLAGIVCLFYFCHGVAEAYSAPSERWLALAEVVLSIVIIGVLGWQSRGYKRPPKKLDA</sequence>
<dbReference type="OrthoDB" id="5957486at2"/>
<dbReference type="AlphaFoldDB" id="A0A411HM55"/>
<keyword evidence="3" id="KW-1185">Reference proteome</keyword>
<feature type="transmembrane region" description="Helical" evidence="1">
    <location>
        <begin position="7"/>
        <end position="25"/>
    </location>
</feature>
<gene>
    <name evidence="2" type="ORF">ELE36_15260</name>
</gene>
<name>A0A411HM55_9GAMM</name>
<keyword evidence="1" id="KW-1133">Transmembrane helix</keyword>
<dbReference type="EMBL" id="CP035704">
    <property type="protein sequence ID" value="QBB71605.1"/>
    <property type="molecule type" value="Genomic_DNA"/>
</dbReference>
<dbReference type="RefSeq" id="WP_129834770.1">
    <property type="nucleotide sequence ID" value="NZ_CP035704.1"/>
</dbReference>
<feature type="transmembrane region" description="Helical" evidence="1">
    <location>
        <begin position="31"/>
        <end position="51"/>
    </location>
</feature>